<feature type="transmembrane region" description="Helical" evidence="5">
    <location>
        <begin position="50"/>
        <end position="72"/>
    </location>
</feature>
<accession>G0MYL5</accession>
<feature type="transmembrane region" description="Helical" evidence="5">
    <location>
        <begin position="135"/>
        <end position="156"/>
    </location>
</feature>
<evidence type="ECO:0000256" key="4">
    <source>
        <dbReference type="ARBA" id="ARBA00023136"/>
    </source>
</evidence>
<feature type="transmembrane region" description="Helical" evidence="5">
    <location>
        <begin position="191"/>
        <end position="211"/>
    </location>
</feature>
<evidence type="ECO:0000256" key="3">
    <source>
        <dbReference type="ARBA" id="ARBA00022989"/>
    </source>
</evidence>
<dbReference type="InterPro" id="IPR003689">
    <property type="entry name" value="ZIP"/>
</dbReference>
<dbReference type="PANTHER" id="PTHR11040:SF44">
    <property type="entry name" value="PROTEIN ZNTC-RELATED"/>
    <property type="match status" value="1"/>
</dbReference>
<evidence type="ECO:0000256" key="5">
    <source>
        <dbReference type="SAM" id="Phobius"/>
    </source>
</evidence>
<dbReference type="HOGENOM" id="CLU_928217_0_0_1"/>
<dbReference type="Proteomes" id="UP000008068">
    <property type="component" value="Unassembled WGS sequence"/>
</dbReference>
<dbReference type="OrthoDB" id="448280at2759"/>
<dbReference type="PANTHER" id="PTHR11040">
    <property type="entry name" value="ZINC/IRON TRANSPORTER"/>
    <property type="match status" value="1"/>
</dbReference>
<dbReference type="GO" id="GO:0005385">
    <property type="term" value="F:zinc ion transmembrane transporter activity"/>
    <property type="evidence" value="ECO:0007669"/>
    <property type="project" value="TreeGrafter"/>
</dbReference>
<dbReference type="AlphaFoldDB" id="G0MYL5"/>
<dbReference type="InParanoid" id="G0MYL5"/>
<keyword evidence="3 5" id="KW-1133">Transmembrane helix</keyword>
<gene>
    <name evidence="6" type="ORF">CAEBREN_26015</name>
</gene>
<evidence type="ECO:0000313" key="6">
    <source>
        <dbReference type="EMBL" id="EGT47450.1"/>
    </source>
</evidence>
<name>G0MYL5_CAEBE</name>
<keyword evidence="2 5" id="KW-0812">Transmembrane</keyword>
<evidence type="ECO:0000256" key="2">
    <source>
        <dbReference type="ARBA" id="ARBA00022692"/>
    </source>
</evidence>
<sequence>MATCNSTLYWTFESHPIDTGHWVFIVACFFVTFFGGYCTRGISEIVATGFHITVFACLSLGIFCSLTFIDFHPQLILMEKQFKERHPSWDKIPIAAVIQVTTIILMTLAEVYVIKKSIINENRTSRKINYKDTRGIFLLLVSHMIHGFAMGVPVGIPNNRFLTTSGNVLFHKWMESVTIGESLLGLDTKFIVFYLTVYSSMTPLGCYLGAYITSLDKSFETELWMVVLFALSTGVLFYITFIELLPHVMLADDVSIKGKLYSLIVPFICIAGMNISADVAFFVVQPPEPETMRPGFVYSD</sequence>
<keyword evidence="7" id="KW-1185">Reference proteome</keyword>
<comment type="subcellular location">
    <subcellularLocation>
        <location evidence="1">Membrane</location>
        <topology evidence="1">Multi-pass membrane protein</topology>
    </subcellularLocation>
</comment>
<reference evidence="7" key="1">
    <citation type="submission" date="2011-07" db="EMBL/GenBank/DDBJ databases">
        <authorList>
            <consortium name="Caenorhabditis brenneri Sequencing and Analysis Consortium"/>
            <person name="Wilson R.K."/>
        </authorList>
    </citation>
    <scope>NUCLEOTIDE SEQUENCE [LARGE SCALE GENOMIC DNA]</scope>
    <source>
        <strain evidence="7">PB2801</strain>
    </source>
</reference>
<protein>
    <submittedName>
        <fullName evidence="6">Uncharacterized protein</fullName>
    </submittedName>
</protein>
<feature type="transmembrane region" description="Helical" evidence="5">
    <location>
        <begin position="223"/>
        <end position="241"/>
    </location>
</feature>
<evidence type="ECO:0000313" key="7">
    <source>
        <dbReference type="Proteomes" id="UP000008068"/>
    </source>
</evidence>
<proteinExistence type="predicted"/>
<dbReference type="STRING" id="135651.G0MYL5"/>
<keyword evidence="4 5" id="KW-0472">Membrane</keyword>
<dbReference type="EMBL" id="GL379820">
    <property type="protein sequence ID" value="EGT47450.1"/>
    <property type="molecule type" value="Genomic_DNA"/>
</dbReference>
<dbReference type="GO" id="GO:0016020">
    <property type="term" value="C:membrane"/>
    <property type="evidence" value="ECO:0007669"/>
    <property type="project" value="UniProtKB-SubCell"/>
</dbReference>
<organism evidence="7">
    <name type="scientific">Caenorhabditis brenneri</name>
    <name type="common">Nematode worm</name>
    <dbReference type="NCBI Taxonomy" id="135651"/>
    <lineage>
        <taxon>Eukaryota</taxon>
        <taxon>Metazoa</taxon>
        <taxon>Ecdysozoa</taxon>
        <taxon>Nematoda</taxon>
        <taxon>Chromadorea</taxon>
        <taxon>Rhabditida</taxon>
        <taxon>Rhabditina</taxon>
        <taxon>Rhabditomorpha</taxon>
        <taxon>Rhabditoidea</taxon>
        <taxon>Rhabditidae</taxon>
        <taxon>Peloderinae</taxon>
        <taxon>Caenorhabditis</taxon>
    </lineage>
</organism>
<dbReference type="Pfam" id="PF02535">
    <property type="entry name" value="Zip"/>
    <property type="match status" value="1"/>
</dbReference>
<feature type="transmembrane region" description="Helical" evidence="5">
    <location>
        <begin position="92"/>
        <end position="114"/>
    </location>
</feature>
<feature type="transmembrane region" description="Helical" evidence="5">
    <location>
        <begin position="20"/>
        <end position="38"/>
    </location>
</feature>
<feature type="transmembrane region" description="Helical" evidence="5">
    <location>
        <begin position="261"/>
        <end position="284"/>
    </location>
</feature>
<evidence type="ECO:0000256" key="1">
    <source>
        <dbReference type="ARBA" id="ARBA00004141"/>
    </source>
</evidence>